<keyword evidence="1" id="KW-1185">Reference proteome</keyword>
<gene>
    <name evidence="2" type="primary">LOC142176929</name>
</gene>
<protein>
    <submittedName>
        <fullName evidence="2">Uncharacterized protein LOC142176929</fullName>
    </submittedName>
</protein>
<dbReference type="RefSeq" id="XP_075101312.1">
    <property type="nucleotide sequence ID" value="XM_075245211.1"/>
</dbReference>
<dbReference type="Proteomes" id="UP000790787">
    <property type="component" value="Chromosome 3"/>
</dbReference>
<name>A0AC58TVR1_TOBAC</name>
<reference evidence="2" key="2">
    <citation type="submission" date="2025-08" db="UniProtKB">
        <authorList>
            <consortium name="RefSeq"/>
        </authorList>
    </citation>
    <scope>IDENTIFICATION</scope>
    <source>
        <tissue evidence="2">Leaf</tissue>
    </source>
</reference>
<evidence type="ECO:0000313" key="2">
    <source>
        <dbReference type="RefSeq" id="XP_075101312.1"/>
    </source>
</evidence>
<proteinExistence type="predicted"/>
<organism evidence="1 2">
    <name type="scientific">Nicotiana tabacum</name>
    <name type="common">Common tobacco</name>
    <dbReference type="NCBI Taxonomy" id="4097"/>
    <lineage>
        <taxon>Eukaryota</taxon>
        <taxon>Viridiplantae</taxon>
        <taxon>Streptophyta</taxon>
        <taxon>Embryophyta</taxon>
        <taxon>Tracheophyta</taxon>
        <taxon>Spermatophyta</taxon>
        <taxon>Magnoliopsida</taxon>
        <taxon>eudicotyledons</taxon>
        <taxon>Gunneridae</taxon>
        <taxon>Pentapetalae</taxon>
        <taxon>asterids</taxon>
        <taxon>lamiids</taxon>
        <taxon>Solanales</taxon>
        <taxon>Solanaceae</taxon>
        <taxon>Nicotianoideae</taxon>
        <taxon>Nicotianeae</taxon>
        <taxon>Nicotiana</taxon>
    </lineage>
</organism>
<accession>A0AC58TVR1</accession>
<sequence length="186" mass="21730">MECVRTVNYTIMVNGEPTDPFNAKKGLRQGDPMYPFLFAIAMEYLSRTLKEMAERKQYHYHFRCAKLKLTHLCFADDLLIFSRGDVESVTEVLQSFNQFSDASGLQSYWAQLFIFPTKVMKDVESFCRSYLWTGNNVITKKALISWERVCCPERNGGWNLINMRIWNKAAIIKLYWNLQRKRIGGG</sequence>
<reference evidence="1" key="1">
    <citation type="journal article" date="2014" name="Nat. Commun.">
        <title>The tobacco genome sequence and its comparison with those of tomato and potato.</title>
        <authorList>
            <person name="Sierro N."/>
            <person name="Battey J.N."/>
            <person name="Ouadi S."/>
            <person name="Bakaher N."/>
            <person name="Bovet L."/>
            <person name="Willig A."/>
            <person name="Goepfert S."/>
            <person name="Peitsch M.C."/>
            <person name="Ivanov N.V."/>
        </authorList>
    </citation>
    <scope>NUCLEOTIDE SEQUENCE [LARGE SCALE GENOMIC DNA]</scope>
</reference>
<evidence type="ECO:0000313" key="1">
    <source>
        <dbReference type="Proteomes" id="UP000790787"/>
    </source>
</evidence>